<dbReference type="InterPro" id="IPR000923">
    <property type="entry name" value="BlueCu_1"/>
</dbReference>
<dbReference type="PROSITE" id="PS00196">
    <property type="entry name" value="COPPER_BLUE"/>
    <property type="match status" value="1"/>
</dbReference>
<dbReference type="RefSeq" id="WP_119814063.1">
    <property type="nucleotide sequence ID" value="NZ_CP025066.1"/>
</dbReference>
<keyword evidence="3" id="KW-0813">Transport</keyword>
<dbReference type="GO" id="GO:0016020">
    <property type="term" value="C:membrane"/>
    <property type="evidence" value="ECO:0007669"/>
    <property type="project" value="UniProtKB-SubCell"/>
</dbReference>
<dbReference type="GO" id="GO:0042597">
    <property type="term" value="C:periplasmic space"/>
    <property type="evidence" value="ECO:0007669"/>
    <property type="project" value="UniProtKB-SubCell"/>
</dbReference>
<evidence type="ECO:0000313" key="12">
    <source>
        <dbReference type="Proteomes" id="UP000263012"/>
    </source>
</evidence>
<evidence type="ECO:0000256" key="6">
    <source>
        <dbReference type="ARBA" id="ARBA00022982"/>
    </source>
</evidence>
<sequence length="151" mass="16038">MYSTDRRTFFRAAGAAALAASLAGCAGNGNDGEDDYVDEEPDYGGYLDDVPNYDRTVDATDQGEVRIDVGAGDGLQFEPPAVQISTGTRVVWEWTGEGGDHNVVEEDGAFESETTAAAGHEFSHTFEETGTYLYVCTPHEAVGMKGAVTVV</sequence>
<dbReference type="OrthoDB" id="11836at2157"/>
<dbReference type="KEGG" id="hdf:AArcSl_0317"/>
<feature type="binding site" evidence="9">
    <location>
        <position position="101"/>
    </location>
    <ligand>
        <name>Cu cation</name>
        <dbReference type="ChEBI" id="CHEBI:23378"/>
    </ligand>
</feature>
<keyword evidence="12" id="KW-1185">Reference proteome</keyword>
<dbReference type="PRINTS" id="PR00155">
    <property type="entry name" value="AMICYANIN"/>
</dbReference>
<evidence type="ECO:0000256" key="4">
    <source>
        <dbReference type="ARBA" id="ARBA00022723"/>
    </source>
</evidence>
<dbReference type="InterPro" id="IPR006311">
    <property type="entry name" value="TAT_signal"/>
</dbReference>
<dbReference type="CDD" id="cd04220">
    <property type="entry name" value="Halocyanin"/>
    <property type="match status" value="1"/>
</dbReference>
<keyword evidence="6" id="KW-0249">Electron transport</keyword>
<keyword evidence="4 9" id="KW-0479">Metal-binding</keyword>
<dbReference type="InterPro" id="IPR017533">
    <property type="entry name" value="Halocyanin"/>
</dbReference>
<evidence type="ECO:0000256" key="1">
    <source>
        <dbReference type="ARBA" id="ARBA00004370"/>
    </source>
</evidence>
<dbReference type="Gene3D" id="2.60.40.420">
    <property type="entry name" value="Cupredoxins - blue copper proteins"/>
    <property type="match status" value="1"/>
</dbReference>
<proteinExistence type="predicted"/>
<dbReference type="GO" id="GO:0009055">
    <property type="term" value="F:electron transfer activity"/>
    <property type="evidence" value="ECO:0007669"/>
    <property type="project" value="InterPro"/>
</dbReference>
<dbReference type="InterPro" id="IPR008972">
    <property type="entry name" value="Cupredoxin"/>
</dbReference>
<dbReference type="PROSITE" id="PS51257">
    <property type="entry name" value="PROKAR_LIPOPROTEIN"/>
    <property type="match status" value="1"/>
</dbReference>
<feature type="binding site" evidence="9">
    <location>
        <position position="139"/>
    </location>
    <ligand>
        <name>Cu cation</name>
        <dbReference type="ChEBI" id="CHEBI:23378"/>
    </ligand>
</feature>
<dbReference type="InterPro" id="IPR028871">
    <property type="entry name" value="BlueCu_1_BS"/>
</dbReference>
<keyword evidence="5" id="KW-0574">Periplasm</keyword>
<gene>
    <name evidence="11" type="primary">petE2</name>
    <name evidence="11" type="ORF">AArcSl_0317</name>
</gene>
<dbReference type="EMBL" id="CP025066">
    <property type="protein sequence ID" value="AUX07972.1"/>
    <property type="molecule type" value="Genomic_DNA"/>
</dbReference>
<organism evidence="11 12">
    <name type="scientific">Halalkaliarchaeum desulfuricum</name>
    <dbReference type="NCBI Taxonomy" id="2055893"/>
    <lineage>
        <taxon>Archaea</taxon>
        <taxon>Methanobacteriati</taxon>
        <taxon>Methanobacteriota</taxon>
        <taxon>Stenosarchaea group</taxon>
        <taxon>Halobacteria</taxon>
        <taxon>Halobacteriales</taxon>
        <taxon>Haloferacaceae</taxon>
        <taxon>Halalkaliarchaeum</taxon>
    </lineage>
</organism>
<dbReference type="AlphaFoldDB" id="A0A343TFV0"/>
<dbReference type="PANTHER" id="PTHR34192">
    <property type="entry name" value="PLASTOCYANIN MAJOR ISOFORM, CHLOROPLASTIC-RELATED"/>
    <property type="match status" value="1"/>
</dbReference>
<evidence type="ECO:0000256" key="5">
    <source>
        <dbReference type="ARBA" id="ARBA00022764"/>
    </source>
</evidence>
<feature type="binding site" evidence="9">
    <location>
        <position position="136"/>
    </location>
    <ligand>
        <name>Cu cation</name>
        <dbReference type="ChEBI" id="CHEBI:23378"/>
    </ligand>
</feature>
<keyword evidence="8" id="KW-0472">Membrane</keyword>
<feature type="domain" description="Blue (type 1) copper" evidence="10">
    <location>
        <begin position="65"/>
        <end position="150"/>
    </location>
</feature>
<comment type="cofactor">
    <cofactor evidence="9">
        <name>Cu cation</name>
        <dbReference type="ChEBI" id="CHEBI:23378"/>
    </cofactor>
    <text evidence="9">Binds 1 copper ion per subunit.</text>
</comment>
<evidence type="ECO:0000259" key="10">
    <source>
        <dbReference type="Pfam" id="PF00127"/>
    </source>
</evidence>
<name>A0A343TFV0_9EURY</name>
<evidence type="ECO:0000256" key="9">
    <source>
        <dbReference type="PIRSR" id="PIRSR602386-1"/>
    </source>
</evidence>
<dbReference type="Pfam" id="PF00127">
    <property type="entry name" value="Copper-bind"/>
    <property type="match status" value="1"/>
</dbReference>
<evidence type="ECO:0000256" key="8">
    <source>
        <dbReference type="ARBA" id="ARBA00023136"/>
    </source>
</evidence>
<feature type="binding site" evidence="9">
    <location>
        <position position="144"/>
    </location>
    <ligand>
        <name>Cu cation</name>
        <dbReference type="ChEBI" id="CHEBI:23378"/>
    </ligand>
</feature>
<dbReference type="GeneID" id="37876652"/>
<dbReference type="NCBIfam" id="TIGR03102">
    <property type="entry name" value="halo_cynanin"/>
    <property type="match status" value="1"/>
</dbReference>
<evidence type="ECO:0000256" key="2">
    <source>
        <dbReference type="ARBA" id="ARBA00004418"/>
    </source>
</evidence>
<keyword evidence="7 9" id="KW-0186">Copper</keyword>
<dbReference type="InterPro" id="IPR002386">
    <property type="entry name" value="Amicyanin/Pseudoazurin"/>
</dbReference>
<evidence type="ECO:0000313" key="11">
    <source>
        <dbReference type="EMBL" id="AUX07972.1"/>
    </source>
</evidence>
<dbReference type="GO" id="GO:0005507">
    <property type="term" value="F:copper ion binding"/>
    <property type="evidence" value="ECO:0007669"/>
    <property type="project" value="InterPro"/>
</dbReference>
<reference evidence="12" key="1">
    <citation type="submission" date="2017-11" db="EMBL/GenBank/DDBJ databases">
        <title>Phenotypic and genomic properties of facultatively anaerobic sulfur-reducing natronoarchaea from hypersaline soda lakes.</title>
        <authorList>
            <person name="Sorokin D.Y."/>
            <person name="Kublanov I.V."/>
            <person name="Roman P."/>
            <person name="Sinninghe Damste J.S."/>
            <person name="Golyshin P.N."/>
            <person name="Rojo D."/>
            <person name="Ciordia S."/>
            <person name="Mena M.D.C."/>
            <person name="Ferrer M."/>
            <person name="Messina E."/>
            <person name="Smedile F."/>
            <person name="La Spada G."/>
            <person name="La Cono V."/>
            <person name="Yakimov M.M."/>
        </authorList>
    </citation>
    <scope>NUCLEOTIDE SEQUENCE [LARGE SCALE GENOMIC DNA]</scope>
    <source>
        <strain evidence="12">AArc-Sl</strain>
    </source>
</reference>
<accession>A0A343TFV0</accession>
<dbReference type="PANTHER" id="PTHR34192:SF10">
    <property type="entry name" value="PLASTOCYANIN MAJOR ISOFORM, CHLOROPLASTIC-RELATED"/>
    <property type="match status" value="1"/>
</dbReference>
<dbReference type="SUPFAM" id="SSF49503">
    <property type="entry name" value="Cupredoxins"/>
    <property type="match status" value="1"/>
</dbReference>
<comment type="subcellular location">
    <subcellularLocation>
        <location evidence="1">Membrane</location>
    </subcellularLocation>
    <subcellularLocation>
        <location evidence="2">Periplasm</location>
    </subcellularLocation>
</comment>
<evidence type="ECO:0000256" key="3">
    <source>
        <dbReference type="ARBA" id="ARBA00022448"/>
    </source>
</evidence>
<evidence type="ECO:0000256" key="7">
    <source>
        <dbReference type="ARBA" id="ARBA00023008"/>
    </source>
</evidence>
<dbReference type="Proteomes" id="UP000263012">
    <property type="component" value="Chromosome"/>
</dbReference>
<dbReference type="PROSITE" id="PS51318">
    <property type="entry name" value="TAT"/>
    <property type="match status" value="1"/>
</dbReference>
<protein>
    <submittedName>
        <fullName evidence="11">Halocyanin</fullName>
    </submittedName>
</protein>